<dbReference type="FunFam" id="2.30.42.10:FF:000067">
    <property type="entry name" value="Golgi-associated PDZ and coiled-coil motif-containing protein-like"/>
    <property type="match status" value="1"/>
</dbReference>
<evidence type="ECO:0000256" key="10">
    <source>
        <dbReference type="ARBA" id="ARBA00023054"/>
    </source>
</evidence>
<feature type="domain" description="PDZ" evidence="19">
    <location>
        <begin position="275"/>
        <end position="358"/>
    </location>
</feature>
<evidence type="ECO:0000256" key="15">
    <source>
        <dbReference type="ARBA" id="ARBA00081191"/>
    </source>
</evidence>
<feature type="region of interest" description="Disordered" evidence="18">
    <location>
        <begin position="389"/>
        <end position="443"/>
    </location>
</feature>
<evidence type="ECO:0000256" key="12">
    <source>
        <dbReference type="ARBA" id="ARBA00023273"/>
    </source>
</evidence>
<dbReference type="CDD" id="cd06800">
    <property type="entry name" value="PDZ_GOPC-like"/>
    <property type="match status" value="1"/>
</dbReference>
<evidence type="ECO:0000256" key="13">
    <source>
        <dbReference type="ARBA" id="ARBA00034105"/>
    </source>
</evidence>
<evidence type="ECO:0000256" key="3">
    <source>
        <dbReference type="ARBA" id="ARBA00004395"/>
    </source>
</evidence>
<dbReference type="GO" id="GO:0042802">
    <property type="term" value="F:identical protein binding"/>
    <property type="evidence" value="ECO:0007669"/>
    <property type="project" value="UniProtKB-ARBA"/>
</dbReference>
<keyword evidence="7" id="KW-0653">Protein transport</keyword>
<accession>A0A8C7E1I9</accession>
<keyword evidence="5" id="KW-0813">Transport</keyword>
<dbReference type="GO" id="GO:0014069">
    <property type="term" value="C:postsynaptic density"/>
    <property type="evidence" value="ECO:0007669"/>
    <property type="project" value="UniProtKB-SubCell"/>
</dbReference>
<keyword evidence="11" id="KW-0472">Membrane</keyword>
<evidence type="ECO:0000256" key="16">
    <source>
        <dbReference type="ARBA" id="ARBA00083668"/>
    </source>
</evidence>
<evidence type="ECO:0000256" key="4">
    <source>
        <dbReference type="ARBA" id="ARBA00004496"/>
    </source>
</evidence>
<feature type="compositionally biased region" description="Polar residues" evidence="18">
    <location>
        <begin position="423"/>
        <end position="443"/>
    </location>
</feature>
<dbReference type="GO" id="GO:0005886">
    <property type="term" value="C:plasma membrane"/>
    <property type="evidence" value="ECO:0007669"/>
    <property type="project" value="UniProtKB-ARBA"/>
</dbReference>
<name>A0A8C7E1I9_ONCKI</name>
<dbReference type="Gene3D" id="2.30.42.10">
    <property type="match status" value="1"/>
</dbReference>
<dbReference type="InterPro" id="IPR038879">
    <property type="entry name" value="GOPC"/>
</dbReference>
<keyword evidence="10 17" id="KW-0175">Coiled coil</keyword>
<reference evidence="20" key="2">
    <citation type="submission" date="2025-09" db="UniProtKB">
        <authorList>
            <consortium name="Ensembl"/>
        </authorList>
    </citation>
    <scope>IDENTIFICATION</scope>
</reference>
<dbReference type="GO" id="GO:0030425">
    <property type="term" value="C:dendrite"/>
    <property type="evidence" value="ECO:0007669"/>
    <property type="project" value="UniProtKB-SubCell"/>
</dbReference>
<proteinExistence type="predicted"/>
<feature type="coiled-coil region" evidence="17">
    <location>
        <begin position="86"/>
        <end position="113"/>
    </location>
</feature>
<dbReference type="SUPFAM" id="SSF50156">
    <property type="entry name" value="PDZ domain-like"/>
    <property type="match status" value="1"/>
</dbReference>
<evidence type="ECO:0000256" key="11">
    <source>
        <dbReference type="ARBA" id="ARBA00023136"/>
    </source>
</evidence>
<keyword evidence="12" id="KW-0966">Cell projection</keyword>
<dbReference type="PROSITE" id="PS50106">
    <property type="entry name" value="PDZ"/>
    <property type="match status" value="1"/>
</dbReference>
<feature type="coiled-coil region" evidence="17">
    <location>
        <begin position="154"/>
        <end position="186"/>
    </location>
</feature>
<dbReference type="Proteomes" id="UP000694557">
    <property type="component" value="Unassembled WGS sequence"/>
</dbReference>
<evidence type="ECO:0000256" key="9">
    <source>
        <dbReference type="ARBA" id="ARBA00023034"/>
    </source>
</evidence>
<evidence type="ECO:0000256" key="17">
    <source>
        <dbReference type="SAM" id="Coils"/>
    </source>
</evidence>
<protein>
    <recommendedName>
        <fullName evidence="14">Golgi-associated PDZ and coiled-coil motif-containing protein</fullName>
    </recommendedName>
    <alternativeName>
        <fullName evidence="15">CFTR-associated ligand</fullName>
    </alternativeName>
    <alternativeName>
        <fullName evidence="16">PDZ protein interacting specifically with TC10</fullName>
    </alternativeName>
</protein>
<evidence type="ECO:0000259" key="19">
    <source>
        <dbReference type="PROSITE" id="PS50106"/>
    </source>
</evidence>
<dbReference type="GO" id="GO:0030140">
    <property type="term" value="C:trans-Golgi network transport vesicle"/>
    <property type="evidence" value="ECO:0007669"/>
    <property type="project" value="TreeGrafter"/>
</dbReference>
<evidence type="ECO:0000256" key="5">
    <source>
        <dbReference type="ARBA" id="ARBA00022448"/>
    </source>
</evidence>
<dbReference type="InterPro" id="IPR001478">
    <property type="entry name" value="PDZ"/>
</dbReference>
<keyword evidence="8" id="KW-0770">Synapse</keyword>
<dbReference type="Ensembl" id="ENSOKIT00005026591.1">
    <property type="protein sequence ID" value="ENSOKIP00005025106.1"/>
    <property type="gene ID" value="ENSOKIG00005010788.1"/>
</dbReference>
<dbReference type="GO" id="GO:0044325">
    <property type="term" value="F:transmembrane transporter binding"/>
    <property type="evidence" value="ECO:0007669"/>
    <property type="project" value="TreeGrafter"/>
</dbReference>
<organism evidence="20 21">
    <name type="scientific">Oncorhynchus kisutch</name>
    <name type="common">Coho salmon</name>
    <name type="synonym">Salmo kisutch</name>
    <dbReference type="NCBI Taxonomy" id="8019"/>
    <lineage>
        <taxon>Eukaryota</taxon>
        <taxon>Metazoa</taxon>
        <taxon>Chordata</taxon>
        <taxon>Craniata</taxon>
        <taxon>Vertebrata</taxon>
        <taxon>Euteleostomi</taxon>
        <taxon>Actinopterygii</taxon>
        <taxon>Neopterygii</taxon>
        <taxon>Teleostei</taxon>
        <taxon>Protacanthopterygii</taxon>
        <taxon>Salmoniformes</taxon>
        <taxon>Salmonidae</taxon>
        <taxon>Salmoninae</taxon>
        <taxon>Oncorhynchus</taxon>
    </lineage>
</organism>
<keyword evidence="21" id="KW-1185">Reference proteome</keyword>
<evidence type="ECO:0000256" key="8">
    <source>
        <dbReference type="ARBA" id="ARBA00023018"/>
    </source>
</evidence>
<evidence type="ECO:0000256" key="2">
    <source>
        <dbReference type="ARBA" id="ARBA00004279"/>
    </source>
</evidence>
<evidence type="ECO:0000256" key="7">
    <source>
        <dbReference type="ARBA" id="ARBA00022927"/>
    </source>
</evidence>
<evidence type="ECO:0000256" key="14">
    <source>
        <dbReference type="ARBA" id="ARBA00072943"/>
    </source>
</evidence>
<feature type="compositionally biased region" description="Polar residues" evidence="18">
    <location>
        <begin position="391"/>
        <end position="403"/>
    </location>
</feature>
<dbReference type="PANTHER" id="PTHR16528">
    <property type="entry name" value="GOLGI-ASSOCIATED PDZ AND COILED-COIL MOTIF-CONTAINING"/>
    <property type="match status" value="1"/>
</dbReference>
<evidence type="ECO:0000256" key="18">
    <source>
        <dbReference type="SAM" id="MobiDB-lite"/>
    </source>
</evidence>
<gene>
    <name evidence="20" type="primary">GOPC</name>
    <name evidence="20" type="synonym">LOC109900728</name>
</gene>
<evidence type="ECO:0000313" key="21">
    <source>
        <dbReference type="Proteomes" id="UP000694557"/>
    </source>
</evidence>
<evidence type="ECO:0000256" key="6">
    <source>
        <dbReference type="ARBA" id="ARBA00022490"/>
    </source>
</evidence>
<dbReference type="GO" id="GO:2000009">
    <property type="term" value="P:negative regulation of protein localization to cell surface"/>
    <property type="evidence" value="ECO:0007669"/>
    <property type="project" value="TreeGrafter"/>
</dbReference>
<dbReference type="InterPro" id="IPR036034">
    <property type="entry name" value="PDZ_sf"/>
</dbReference>
<keyword evidence="6" id="KW-0963">Cytoplasm</keyword>
<comment type="subcellular location">
    <subcellularLocation>
        <location evidence="2">Cell projection</location>
        <location evidence="2">Dendrite</location>
    </subcellularLocation>
    <subcellularLocation>
        <location evidence="4">Cytoplasm</location>
    </subcellularLocation>
    <subcellularLocation>
        <location evidence="3">Golgi apparatus membrane</location>
        <topology evidence="3">Peripheral membrane protein</topology>
    </subcellularLocation>
    <subcellularLocation>
        <location evidence="1">Golgi apparatus</location>
        <location evidence="1">trans-Golgi network membrane</location>
    </subcellularLocation>
    <subcellularLocation>
        <location evidence="13">Postsynaptic density</location>
    </subcellularLocation>
</comment>
<keyword evidence="9" id="KW-0333">Golgi apparatus</keyword>
<dbReference type="AlphaFoldDB" id="A0A8C7E1I9"/>
<dbReference type="SMART" id="SM00228">
    <property type="entry name" value="PDZ"/>
    <property type="match status" value="1"/>
</dbReference>
<evidence type="ECO:0000313" key="20">
    <source>
        <dbReference type="Ensembl" id="ENSOKIP00005025106.1"/>
    </source>
</evidence>
<dbReference type="GO" id="GO:0015031">
    <property type="term" value="P:protein transport"/>
    <property type="evidence" value="ECO:0007669"/>
    <property type="project" value="UniProtKB-KW"/>
</dbReference>
<sequence>MSASAGASPSAQGTALVSPGTGMSMFRWLEVLEKEFDKAFVDVDLLLGEIDPDQADITYEGRQKMTSLSSCFAQLCHKAQTIFQLNHKVEAQLVDLRSELTDVQAEKVVVEREVHDQLLHLHAMQLQLHAKAGQTVDSDAIKDRMERELQANKKEKVKEVKLEAEVKLHKKENEALRRHVAVLQAEVYGARLAAKYLDKELAGRVQQIQLLGRDMKGPAHDKLWNQLEAEIHLHRHKTVIRACRGRNDPKKPLESPVGHETDILKKTQGVGPIRKVVLAKEDHEGLGISITGGKEHGVPILISEIHPTQPAERCGGLHVGDAILAVNSINLRDAKHKEAVTILSQQRGEIEFEVVYVAPEVDSDDENVEYEDDSGHRYRLYLDELEEGSAASRNNGTADSASLQALEKMSVGDGPENGDTGIFSETPSEETPSKTAGSGKSTS</sequence>
<reference evidence="20" key="1">
    <citation type="submission" date="2025-08" db="UniProtKB">
        <authorList>
            <consortium name="Ensembl"/>
        </authorList>
    </citation>
    <scope>IDENTIFICATION</scope>
</reference>
<dbReference type="GO" id="GO:0000139">
    <property type="term" value="C:Golgi membrane"/>
    <property type="evidence" value="ECO:0007669"/>
    <property type="project" value="UniProtKB-SubCell"/>
</dbReference>
<evidence type="ECO:0000256" key="1">
    <source>
        <dbReference type="ARBA" id="ARBA00004198"/>
    </source>
</evidence>
<dbReference type="GeneTree" id="ENSGT00940000156535"/>
<dbReference type="Pfam" id="PF00595">
    <property type="entry name" value="PDZ"/>
    <property type="match status" value="1"/>
</dbReference>
<dbReference type="PANTHER" id="PTHR16528:SF2">
    <property type="entry name" value="GOLGI-ASSOCIATED PDZ AND COILED-COIL MOTIF-CONTAINING PROTEIN"/>
    <property type="match status" value="1"/>
</dbReference>